<reference evidence="2" key="1">
    <citation type="journal article" date="2023" name="Front. Plant Sci.">
        <title>Chromosomal-level genome assembly of Melastoma candidum provides insights into trichome evolution.</title>
        <authorList>
            <person name="Zhong Y."/>
            <person name="Wu W."/>
            <person name="Sun C."/>
            <person name="Zou P."/>
            <person name="Liu Y."/>
            <person name="Dai S."/>
            <person name="Zhou R."/>
        </authorList>
    </citation>
    <scope>NUCLEOTIDE SEQUENCE [LARGE SCALE GENOMIC DNA]</scope>
</reference>
<evidence type="ECO:0000313" key="2">
    <source>
        <dbReference type="Proteomes" id="UP001057402"/>
    </source>
</evidence>
<sequence>MGQVDPAFIQELQHRPNLSFTVDDGIPTIDLSRPRDDPSLVTEIGNACKKWGFFQVINHGVPAEKRSRIEDAARSFFALPLEEKTKVRRDEKRVLGYYDTEHTKNVRDWKEVFDITAHDPTCVPASYYPEDSEVTWWRNQWPEHPHDMREVCEDYVAEMEKLAFRLMELIALSLSLPGDRFRGFFDEQTTFMRLNHYPACPSPLLALGVGRHKDAGGLTILAQDDVGGLEVKRKRDGEWVRVRPTPDAFIINVGDIIQVWSNEEYESVEHRVMVNSERERFSIPFFFNPGHSLVVEPLREVAEAQGRPAKYKGYNWGKFFVTRKRSNFMKLDVENIQIHHFKITS</sequence>
<organism evidence="1 2">
    <name type="scientific">Melastoma candidum</name>
    <dbReference type="NCBI Taxonomy" id="119954"/>
    <lineage>
        <taxon>Eukaryota</taxon>
        <taxon>Viridiplantae</taxon>
        <taxon>Streptophyta</taxon>
        <taxon>Embryophyta</taxon>
        <taxon>Tracheophyta</taxon>
        <taxon>Spermatophyta</taxon>
        <taxon>Magnoliopsida</taxon>
        <taxon>eudicotyledons</taxon>
        <taxon>Gunneridae</taxon>
        <taxon>Pentapetalae</taxon>
        <taxon>rosids</taxon>
        <taxon>malvids</taxon>
        <taxon>Myrtales</taxon>
        <taxon>Melastomataceae</taxon>
        <taxon>Melastomatoideae</taxon>
        <taxon>Melastomateae</taxon>
        <taxon>Melastoma</taxon>
    </lineage>
</organism>
<evidence type="ECO:0000313" key="1">
    <source>
        <dbReference type="EMBL" id="KAI4318387.1"/>
    </source>
</evidence>
<dbReference type="Proteomes" id="UP001057402">
    <property type="component" value="Chromosome 10"/>
</dbReference>
<proteinExistence type="predicted"/>
<accession>A0ACB9M2S7</accession>
<gene>
    <name evidence="1" type="ORF">MLD38_032097</name>
</gene>
<protein>
    <submittedName>
        <fullName evidence="1">Uncharacterized protein</fullName>
    </submittedName>
</protein>
<comment type="caution">
    <text evidence="1">The sequence shown here is derived from an EMBL/GenBank/DDBJ whole genome shotgun (WGS) entry which is preliminary data.</text>
</comment>
<keyword evidence="2" id="KW-1185">Reference proteome</keyword>
<name>A0ACB9M2S7_9MYRT</name>
<dbReference type="EMBL" id="CM042889">
    <property type="protein sequence ID" value="KAI4318387.1"/>
    <property type="molecule type" value="Genomic_DNA"/>
</dbReference>